<dbReference type="Gene3D" id="3.90.550.10">
    <property type="entry name" value="Spore Coat Polysaccharide Biosynthesis Protein SpsA, Chain A"/>
    <property type="match status" value="1"/>
</dbReference>
<reference evidence="3" key="2">
    <citation type="submission" date="2021-01" db="EMBL/GenBank/DDBJ databases">
        <authorList>
            <person name="Mieszkin S."/>
            <person name="Pouder E."/>
            <person name="Alain K."/>
        </authorList>
    </citation>
    <scope>NUCLEOTIDE SEQUENCE</scope>
    <source>
        <strain evidence="3">HW T2.11</strain>
    </source>
</reference>
<keyword evidence="4" id="KW-1185">Reference proteome</keyword>
<dbReference type="Proteomes" id="UP000708298">
    <property type="component" value="Unassembled WGS sequence"/>
</dbReference>
<sequence length="259" mass="27459">MSGSAPLTALILAGSRDGAADALAIAGGVSHKALLPVDGTPMVLRVIRALQRTPAVGRIIVVCERVDILDDLPEAASVLVRHAETSPSASVAAVLVEFGTPLLVTTADHALLTPEIVKSFLALAPSSVDAVAAVARSDVIYAAYPDTRRTWLRLRDGLFSGCNLFLLQHPKASQAVNFWRKLEAHRKHPLTMARLIGLSALVGYAFKTLTMDKATRLLSKRCGASVAVITLPFADAAVDVDKPADLFLVERTLAARRAA</sequence>
<dbReference type="InterPro" id="IPR025877">
    <property type="entry name" value="MobA-like_NTP_Trfase"/>
</dbReference>
<name>A0A964DYW6_9PROT</name>
<evidence type="ECO:0000313" key="4">
    <source>
        <dbReference type="Proteomes" id="UP000708298"/>
    </source>
</evidence>
<dbReference type="SUPFAM" id="SSF53448">
    <property type="entry name" value="Nucleotide-diphospho-sugar transferases"/>
    <property type="match status" value="1"/>
</dbReference>
<feature type="domain" description="MobA-like NTP transferase" evidence="2">
    <location>
        <begin position="27"/>
        <end position="139"/>
    </location>
</feature>
<organism evidence="3 4">
    <name type="scientific">Acidisoma silvae</name>
    <dbReference type="NCBI Taxonomy" id="2802396"/>
    <lineage>
        <taxon>Bacteria</taxon>
        <taxon>Pseudomonadati</taxon>
        <taxon>Pseudomonadota</taxon>
        <taxon>Alphaproteobacteria</taxon>
        <taxon>Acetobacterales</taxon>
        <taxon>Acidocellaceae</taxon>
        <taxon>Acidisoma</taxon>
    </lineage>
</organism>
<dbReference type="InterPro" id="IPR029044">
    <property type="entry name" value="Nucleotide-diphossugar_trans"/>
</dbReference>
<evidence type="ECO:0000313" key="3">
    <source>
        <dbReference type="EMBL" id="MCB8875178.1"/>
    </source>
</evidence>
<accession>A0A964DYW6</accession>
<gene>
    <name evidence="3" type="ORF">ASILVAE211_08310</name>
</gene>
<dbReference type="Pfam" id="PF12804">
    <property type="entry name" value="NTP_transf_3"/>
    <property type="match status" value="1"/>
</dbReference>
<protein>
    <submittedName>
        <fullName evidence="3">Nucleotidyltransferase family protein</fullName>
    </submittedName>
</protein>
<evidence type="ECO:0000259" key="2">
    <source>
        <dbReference type="Pfam" id="PF12804"/>
    </source>
</evidence>
<reference evidence="3" key="1">
    <citation type="journal article" date="2021" name="Microorganisms">
        <title>Acidisoma silvae sp. nov. and Acidisomacellulosilytica sp. nov., Two Acidophilic Bacteria Isolated from Decaying Wood, Hydrolyzing Cellulose and Producing Poly-3-hydroxybutyrate.</title>
        <authorList>
            <person name="Mieszkin S."/>
            <person name="Pouder E."/>
            <person name="Uroz S."/>
            <person name="Simon-Colin C."/>
            <person name="Alain K."/>
        </authorList>
    </citation>
    <scope>NUCLEOTIDE SEQUENCE</scope>
    <source>
        <strain evidence="3">HW T2.11</strain>
    </source>
</reference>
<comment type="caution">
    <text evidence="3">The sequence shown here is derived from an EMBL/GenBank/DDBJ whole genome shotgun (WGS) entry which is preliminary data.</text>
</comment>
<keyword evidence="1" id="KW-0460">Magnesium</keyword>
<dbReference type="EMBL" id="JAESVB010000003">
    <property type="protein sequence ID" value="MCB8875178.1"/>
    <property type="molecule type" value="Genomic_DNA"/>
</dbReference>
<evidence type="ECO:0000256" key="1">
    <source>
        <dbReference type="ARBA" id="ARBA00022842"/>
    </source>
</evidence>
<dbReference type="GO" id="GO:0016779">
    <property type="term" value="F:nucleotidyltransferase activity"/>
    <property type="evidence" value="ECO:0007669"/>
    <property type="project" value="UniProtKB-ARBA"/>
</dbReference>
<dbReference type="AlphaFoldDB" id="A0A964DYW6"/>
<proteinExistence type="predicted"/>
<dbReference type="RefSeq" id="WP_227320848.1">
    <property type="nucleotide sequence ID" value="NZ_JAESVB010000003.1"/>
</dbReference>